<keyword evidence="8" id="KW-1185">Reference proteome</keyword>
<dbReference type="EMBL" id="JAMZEC010000001">
    <property type="protein sequence ID" value="MCP2347304.1"/>
    <property type="molecule type" value="Genomic_DNA"/>
</dbReference>
<feature type="domain" description="HTH lysR-type" evidence="6">
    <location>
        <begin position="3"/>
        <end position="60"/>
    </location>
</feature>
<dbReference type="Pfam" id="PF03466">
    <property type="entry name" value="LysR_substrate"/>
    <property type="match status" value="1"/>
</dbReference>
<feature type="compositionally biased region" description="Basic and acidic residues" evidence="5">
    <location>
        <begin position="334"/>
        <end position="343"/>
    </location>
</feature>
<evidence type="ECO:0000256" key="1">
    <source>
        <dbReference type="ARBA" id="ARBA00009437"/>
    </source>
</evidence>
<keyword evidence="4" id="KW-0804">Transcription</keyword>
<proteinExistence type="inferred from homology"/>
<name>A0ABT1K0Z0_9ACTN</name>
<evidence type="ECO:0000256" key="3">
    <source>
        <dbReference type="ARBA" id="ARBA00023125"/>
    </source>
</evidence>
<sequence length="343" mass="35635">MAMEVRQLRYFVAVAEHEHFGRAAEALHIVQSAVSKQVARLERELGLTLFDRSHRRARLTPDGQAFLAHARRALRGIDRAAAAAADIAAGDNGLLRIGSSIVFGPRVEAALAAVRDAHPGITLQVTSSASTTGQLAALVADDLDAAFVAAPPDTPGVRVHHLWDEPLLLAVPAAYARTAGDLATLADLPLARSARADNPGVHDLITAACRAAGFTPRVGPTLTRVQDLLAGPVASGGCWTLLPAGVVSQNSTAVTLVQPDPPIHVPAALALPDRTRRASALSLLTAAQTSPASKGPSGQFAARAKSARSARSHSPQSTIVQSGDSQDGSDEESHEGLRDMSPG</sequence>
<evidence type="ECO:0000256" key="4">
    <source>
        <dbReference type="ARBA" id="ARBA00023163"/>
    </source>
</evidence>
<feature type="region of interest" description="Disordered" evidence="5">
    <location>
        <begin position="286"/>
        <end position="343"/>
    </location>
</feature>
<dbReference type="SUPFAM" id="SSF53850">
    <property type="entry name" value="Periplasmic binding protein-like II"/>
    <property type="match status" value="1"/>
</dbReference>
<protein>
    <submittedName>
        <fullName evidence="7">DNA-binding transcriptional LysR family regulator</fullName>
    </submittedName>
</protein>
<dbReference type="InterPro" id="IPR036388">
    <property type="entry name" value="WH-like_DNA-bd_sf"/>
</dbReference>
<evidence type="ECO:0000259" key="6">
    <source>
        <dbReference type="PROSITE" id="PS50931"/>
    </source>
</evidence>
<accession>A0ABT1K0Z0</accession>
<dbReference type="Pfam" id="PF00126">
    <property type="entry name" value="HTH_1"/>
    <property type="match status" value="1"/>
</dbReference>
<dbReference type="PANTHER" id="PTHR30346:SF28">
    <property type="entry name" value="HTH-TYPE TRANSCRIPTIONAL REGULATOR CYNR"/>
    <property type="match status" value="1"/>
</dbReference>
<evidence type="ECO:0000256" key="5">
    <source>
        <dbReference type="SAM" id="MobiDB-lite"/>
    </source>
</evidence>
<dbReference type="Gene3D" id="3.40.190.10">
    <property type="entry name" value="Periplasmic binding protein-like II"/>
    <property type="match status" value="2"/>
</dbReference>
<dbReference type="PROSITE" id="PS50931">
    <property type="entry name" value="HTH_LYSR"/>
    <property type="match status" value="1"/>
</dbReference>
<dbReference type="GO" id="GO:0003677">
    <property type="term" value="F:DNA binding"/>
    <property type="evidence" value="ECO:0007669"/>
    <property type="project" value="UniProtKB-KW"/>
</dbReference>
<gene>
    <name evidence="7" type="ORF">HD595_003426</name>
</gene>
<dbReference type="Gene3D" id="1.10.10.10">
    <property type="entry name" value="Winged helix-like DNA-binding domain superfamily/Winged helix DNA-binding domain"/>
    <property type="match status" value="1"/>
</dbReference>
<dbReference type="InterPro" id="IPR005119">
    <property type="entry name" value="LysR_subst-bd"/>
</dbReference>
<dbReference type="CDD" id="cd08414">
    <property type="entry name" value="PBP2_LTTR_aromatics_like"/>
    <property type="match status" value="1"/>
</dbReference>
<dbReference type="SUPFAM" id="SSF46785">
    <property type="entry name" value="Winged helix' DNA-binding domain"/>
    <property type="match status" value="1"/>
</dbReference>
<dbReference type="Proteomes" id="UP001320766">
    <property type="component" value="Unassembled WGS sequence"/>
</dbReference>
<dbReference type="InterPro" id="IPR000847">
    <property type="entry name" value="LysR_HTH_N"/>
</dbReference>
<dbReference type="PANTHER" id="PTHR30346">
    <property type="entry name" value="TRANSCRIPTIONAL DUAL REGULATOR HCAR-RELATED"/>
    <property type="match status" value="1"/>
</dbReference>
<dbReference type="PRINTS" id="PR00039">
    <property type="entry name" value="HTHLYSR"/>
</dbReference>
<evidence type="ECO:0000256" key="2">
    <source>
        <dbReference type="ARBA" id="ARBA00023015"/>
    </source>
</evidence>
<evidence type="ECO:0000313" key="7">
    <source>
        <dbReference type="EMBL" id="MCP2347304.1"/>
    </source>
</evidence>
<keyword evidence="3 7" id="KW-0238">DNA-binding</keyword>
<evidence type="ECO:0000313" key="8">
    <source>
        <dbReference type="Proteomes" id="UP001320766"/>
    </source>
</evidence>
<comment type="caution">
    <text evidence="7">The sequence shown here is derived from an EMBL/GenBank/DDBJ whole genome shotgun (WGS) entry which is preliminary data.</text>
</comment>
<organism evidence="7 8">
    <name type="scientific">Nonomuraea roseoviolacea subsp. carminata</name>
    <dbReference type="NCBI Taxonomy" id="160689"/>
    <lineage>
        <taxon>Bacteria</taxon>
        <taxon>Bacillati</taxon>
        <taxon>Actinomycetota</taxon>
        <taxon>Actinomycetes</taxon>
        <taxon>Streptosporangiales</taxon>
        <taxon>Streptosporangiaceae</taxon>
        <taxon>Nonomuraea</taxon>
    </lineage>
</organism>
<reference evidence="7 8" key="1">
    <citation type="submission" date="2022-06" db="EMBL/GenBank/DDBJ databases">
        <title>Sequencing the genomes of 1000 actinobacteria strains.</title>
        <authorList>
            <person name="Klenk H.-P."/>
        </authorList>
    </citation>
    <scope>NUCLEOTIDE SEQUENCE [LARGE SCALE GENOMIC DNA]</scope>
    <source>
        <strain evidence="7 8">DSM 44170</strain>
    </source>
</reference>
<dbReference type="InterPro" id="IPR036390">
    <property type="entry name" value="WH_DNA-bd_sf"/>
</dbReference>
<comment type="similarity">
    <text evidence="1">Belongs to the LysR transcriptional regulatory family.</text>
</comment>
<keyword evidence="2" id="KW-0805">Transcription regulation</keyword>